<reference evidence="2" key="1">
    <citation type="journal article" date="2009" name="PLoS Genet.">
        <title>Sequencing, mapping, and analysis of 27,455 maize full-length cDNAs.</title>
        <authorList>
            <person name="Soderlund C."/>
            <person name="Descour A."/>
            <person name="Kudrna D."/>
            <person name="Bomhoff M."/>
            <person name="Boyd L."/>
            <person name="Currie J."/>
            <person name="Angelova A."/>
            <person name="Collura K."/>
            <person name="Wissotski M."/>
            <person name="Ashley E."/>
            <person name="Morrow D."/>
            <person name="Fernandes J."/>
            <person name="Walbot V."/>
            <person name="Yu Y."/>
        </authorList>
    </citation>
    <scope>NUCLEOTIDE SEQUENCE</scope>
    <source>
        <strain evidence="2">B73</strain>
    </source>
</reference>
<evidence type="ECO:0000256" key="1">
    <source>
        <dbReference type="SAM" id="MobiDB-lite"/>
    </source>
</evidence>
<feature type="region of interest" description="Disordered" evidence="1">
    <location>
        <begin position="311"/>
        <end position="336"/>
    </location>
</feature>
<feature type="region of interest" description="Disordered" evidence="1">
    <location>
        <begin position="175"/>
        <end position="198"/>
    </location>
</feature>
<accession>C0PP54</accession>
<proteinExistence type="evidence at transcript level"/>
<dbReference type="AlphaFoldDB" id="C0PP54"/>
<protein>
    <submittedName>
        <fullName evidence="2">Uncharacterized protein</fullName>
    </submittedName>
</protein>
<sequence>MVAFTVLKSRIRIHRPAVEPDLPRGTRERADVAELDHGRGEVRREGVGVGAVEAHERVECAVAEELLVRVQQAGAGHEAPVVAVVELVGGERVERRERVVGVGRRAGLALLRGERRAHVVVAVDAGAEAGAARHPHRVRARQRREVARAQALGGEPGHQAGQVGVRAREVRRRARAVGERRVAPAQRHGPARAAEQVDAVARGERQDVGAGDGGGAGGLDLRLDGVDEVEADGGAAGVGAGALLAGRRGRVVQQQRGVAAIDEAVVEEDAEHGGGAARVVRDGLRHGLAHDAVHGGAARRVEPRRELRARAARERGGHDYYGDRRQQPPRHRNLQLHYRTEPRYSLSYVY</sequence>
<evidence type="ECO:0000313" key="2">
    <source>
        <dbReference type="EMBL" id="ACN36970.1"/>
    </source>
</evidence>
<dbReference type="EMBL" id="BT070073">
    <property type="protein sequence ID" value="ACN36970.1"/>
    <property type="molecule type" value="mRNA"/>
</dbReference>
<feature type="compositionally biased region" description="Basic and acidic residues" evidence="1">
    <location>
        <begin position="311"/>
        <end position="326"/>
    </location>
</feature>
<organism evidence="2">
    <name type="scientific">Zea mays</name>
    <name type="common">Maize</name>
    <dbReference type="NCBI Taxonomy" id="4577"/>
    <lineage>
        <taxon>Eukaryota</taxon>
        <taxon>Viridiplantae</taxon>
        <taxon>Streptophyta</taxon>
        <taxon>Embryophyta</taxon>
        <taxon>Tracheophyta</taxon>
        <taxon>Spermatophyta</taxon>
        <taxon>Magnoliopsida</taxon>
        <taxon>Liliopsida</taxon>
        <taxon>Poales</taxon>
        <taxon>Poaceae</taxon>
        <taxon>PACMAD clade</taxon>
        <taxon>Panicoideae</taxon>
        <taxon>Andropogonodae</taxon>
        <taxon>Andropogoneae</taxon>
        <taxon>Tripsacinae</taxon>
        <taxon>Zea</taxon>
    </lineage>
</organism>
<reference evidence="2" key="2">
    <citation type="submission" date="2012-06" db="EMBL/GenBank/DDBJ databases">
        <authorList>
            <person name="Yu Y."/>
            <person name="Currie J."/>
            <person name="Lomeli R."/>
            <person name="Angelova A."/>
            <person name="Collura K."/>
            <person name="Wissotski M."/>
            <person name="Campos D."/>
            <person name="Kudrna D."/>
            <person name="Golser W."/>
            <person name="Ashely E."/>
            <person name="Descour A."/>
            <person name="Fernandes J."/>
            <person name="Soderlund C."/>
            <person name="Walbot V."/>
        </authorList>
    </citation>
    <scope>NUCLEOTIDE SEQUENCE</scope>
    <source>
        <strain evidence="2">B73</strain>
    </source>
</reference>
<name>C0PP54_MAIZE</name>